<dbReference type="Proteomes" id="UP001165085">
    <property type="component" value="Unassembled WGS sequence"/>
</dbReference>
<keyword evidence="2" id="KW-1133">Transmembrane helix</keyword>
<keyword evidence="4" id="KW-1185">Reference proteome</keyword>
<protein>
    <submittedName>
        <fullName evidence="3">Uncharacterized protein</fullName>
    </submittedName>
</protein>
<sequence>MVTKTQPVTAEAATAPTIDDSAPTSSIADRFVSTAEVTVSKIFPAGFGWQSASIVADGAGFEADTLNFALTTGAGDFVGVFTGHTAYYAAKKAITGSEDINMKAEAQTGFLLATAAFCSGTGWQPIVNTLQGMNLPFASVFAGTWVGCGTLFYLGLRGGRTIFSSMEHIEEPTYENSKNDASLSVAIGGATGFFVGTDAAYLPDQNFLINVVGIADGTPDLTGCAIAGSSTALGFATCQSAFNVAFPAGKCWND</sequence>
<proteinExistence type="predicted"/>
<keyword evidence="2" id="KW-0812">Transmembrane</keyword>
<accession>A0A9W7DVZ2</accession>
<gene>
    <name evidence="3" type="ORF">TrST_g1005</name>
</gene>
<evidence type="ECO:0000256" key="2">
    <source>
        <dbReference type="SAM" id="Phobius"/>
    </source>
</evidence>
<evidence type="ECO:0000313" key="4">
    <source>
        <dbReference type="Proteomes" id="UP001165085"/>
    </source>
</evidence>
<feature type="transmembrane region" description="Helical" evidence="2">
    <location>
        <begin position="135"/>
        <end position="156"/>
    </location>
</feature>
<dbReference type="EMBL" id="BRXY01000053">
    <property type="protein sequence ID" value="GMH58399.1"/>
    <property type="molecule type" value="Genomic_DNA"/>
</dbReference>
<dbReference type="OrthoDB" id="36839at2759"/>
<evidence type="ECO:0000256" key="1">
    <source>
        <dbReference type="SAM" id="MobiDB-lite"/>
    </source>
</evidence>
<comment type="caution">
    <text evidence="3">The sequence shown here is derived from an EMBL/GenBank/DDBJ whole genome shotgun (WGS) entry which is preliminary data.</text>
</comment>
<name>A0A9W7DVZ2_9STRA</name>
<dbReference type="AlphaFoldDB" id="A0A9W7DVZ2"/>
<keyword evidence="2" id="KW-0472">Membrane</keyword>
<feature type="region of interest" description="Disordered" evidence="1">
    <location>
        <begin position="1"/>
        <end position="21"/>
    </location>
</feature>
<evidence type="ECO:0000313" key="3">
    <source>
        <dbReference type="EMBL" id="GMH58399.1"/>
    </source>
</evidence>
<organism evidence="3 4">
    <name type="scientific">Triparma strigata</name>
    <dbReference type="NCBI Taxonomy" id="1606541"/>
    <lineage>
        <taxon>Eukaryota</taxon>
        <taxon>Sar</taxon>
        <taxon>Stramenopiles</taxon>
        <taxon>Ochrophyta</taxon>
        <taxon>Bolidophyceae</taxon>
        <taxon>Parmales</taxon>
        <taxon>Triparmaceae</taxon>
        <taxon>Triparma</taxon>
    </lineage>
</organism>
<reference evidence="4" key="1">
    <citation type="journal article" date="2023" name="Commun. Biol.">
        <title>Genome analysis of Parmales, the sister group of diatoms, reveals the evolutionary specialization of diatoms from phago-mixotrophs to photoautotrophs.</title>
        <authorList>
            <person name="Ban H."/>
            <person name="Sato S."/>
            <person name="Yoshikawa S."/>
            <person name="Yamada K."/>
            <person name="Nakamura Y."/>
            <person name="Ichinomiya M."/>
            <person name="Sato N."/>
            <person name="Blanc-Mathieu R."/>
            <person name="Endo H."/>
            <person name="Kuwata A."/>
            <person name="Ogata H."/>
        </authorList>
    </citation>
    <scope>NUCLEOTIDE SEQUENCE [LARGE SCALE GENOMIC DNA]</scope>
    <source>
        <strain evidence="4">NIES 3701</strain>
    </source>
</reference>